<gene>
    <name evidence="4" type="ORF">OVA965_LOCUS17757</name>
    <name evidence="5" type="ORF">TMI583_LOCUS17770</name>
</gene>
<dbReference type="EMBL" id="CAJNOK010008608">
    <property type="protein sequence ID" value="CAF1068088.1"/>
    <property type="molecule type" value="Genomic_DNA"/>
</dbReference>
<proteinExistence type="inferred from homology"/>
<evidence type="ECO:0000313" key="5">
    <source>
        <dbReference type="EMBL" id="CAF3832869.1"/>
    </source>
</evidence>
<keyword evidence="2 3" id="KW-0732">Signal</keyword>
<feature type="signal peptide" evidence="3">
    <location>
        <begin position="1"/>
        <end position="18"/>
    </location>
</feature>
<dbReference type="InterPro" id="IPR018114">
    <property type="entry name" value="TRYPSIN_HIS"/>
</dbReference>
<evidence type="ECO:0000313" key="6">
    <source>
        <dbReference type="Proteomes" id="UP000677228"/>
    </source>
</evidence>
<feature type="chain" id="PRO_5036273442" description="Peptidase S1 domain-containing protein" evidence="3">
    <location>
        <begin position="19"/>
        <end position="326"/>
    </location>
</feature>
<dbReference type="PANTHER" id="PTHR15462">
    <property type="entry name" value="SERINE PROTEASE"/>
    <property type="match status" value="1"/>
</dbReference>
<dbReference type="GO" id="GO:0006508">
    <property type="term" value="P:proteolysis"/>
    <property type="evidence" value="ECO:0007669"/>
    <property type="project" value="InterPro"/>
</dbReference>
<dbReference type="PROSITE" id="PS00134">
    <property type="entry name" value="TRYPSIN_HIS"/>
    <property type="match status" value="1"/>
</dbReference>
<comment type="caution">
    <text evidence="4">The sequence shown here is derived from an EMBL/GenBank/DDBJ whole genome shotgun (WGS) entry which is preliminary data.</text>
</comment>
<evidence type="ECO:0000256" key="2">
    <source>
        <dbReference type="ARBA" id="ARBA00022729"/>
    </source>
</evidence>
<sequence>MHHLVFVSFISLVSCIHCEDVFRIVSAELVRPKSLGIDKHNKLITDYWTSDVMASAVPVKNSPPENSPRSGKVFTKILLKGQKHFIAGTLPTTNKLKKALKPNVSPASVGRVFWTSDSFNYYCSASVITSNNKNLIITAGHCCYDTGTKSFTVNKQWIFVPQYNNGNAPYGQWVGQSQHVLDGWLSQQNVNADVCMCILSTNNGKRISKVVGSQGIGWNYSNLNYIYSFGYPYNINNGQIMSYCATKTVAPLLTAGADHKGQRILCTMSQGCSGGPWLKNFSTSTGLGIVISVNSFAIEGISGYLYGPYFDNSVMSLYNHCQNKQW</sequence>
<dbReference type="EMBL" id="CAJOBA010008624">
    <property type="protein sequence ID" value="CAF3832869.1"/>
    <property type="molecule type" value="Genomic_DNA"/>
</dbReference>
<comment type="similarity">
    <text evidence="1">Belongs to the peptidase S1 family.</text>
</comment>
<dbReference type="PANTHER" id="PTHR15462:SF19">
    <property type="entry name" value="PEPTIDASE S1 DOMAIN-CONTAINING PROTEIN"/>
    <property type="match status" value="1"/>
</dbReference>
<dbReference type="SUPFAM" id="SSF50494">
    <property type="entry name" value="Trypsin-like serine proteases"/>
    <property type="match status" value="1"/>
</dbReference>
<dbReference type="InterPro" id="IPR009003">
    <property type="entry name" value="Peptidase_S1_PA"/>
</dbReference>
<dbReference type="GO" id="GO:0004252">
    <property type="term" value="F:serine-type endopeptidase activity"/>
    <property type="evidence" value="ECO:0007669"/>
    <property type="project" value="InterPro"/>
</dbReference>
<accession>A0A8S2E761</accession>
<evidence type="ECO:0000313" key="4">
    <source>
        <dbReference type="EMBL" id="CAF1068088.1"/>
    </source>
</evidence>
<dbReference type="Proteomes" id="UP000677228">
    <property type="component" value="Unassembled WGS sequence"/>
</dbReference>
<evidence type="ECO:0000256" key="3">
    <source>
        <dbReference type="SAM" id="SignalP"/>
    </source>
</evidence>
<protein>
    <recommendedName>
        <fullName evidence="7">Peptidase S1 domain-containing protein</fullName>
    </recommendedName>
</protein>
<dbReference type="InterPro" id="IPR043504">
    <property type="entry name" value="Peptidase_S1_PA_chymotrypsin"/>
</dbReference>
<organism evidence="4 6">
    <name type="scientific">Didymodactylos carnosus</name>
    <dbReference type="NCBI Taxonomy" id="1234261"/>
    <lineage>
        <taxon>Eukaryota</taxon>
        <taxon>Metazoa</taxon>
        <taxon>Spiralia</taxon>
        <taxon>Gnathifera</taxon>
        <taxon>Rotifera</taxon>
        <taxon>Eurotatoria</taxon>
        <taxon>Bdelloidea</taxon>
        <taxon>Philodinida</taxon>
        <taxon>Philodinidae</taxon>
        <taxon>Didymodactylos</taxon>
    </lineage>
</organism>
<dbReference type="Gene3D" id="2.40.10.10">
    <property type="entry name" value="Trypsin-like serine proteases"/>
    <property type="match status" value="2"/>
</dbReference>
<name>A0A8S2E761_9BILA</name>
<dbReference type="InterPro" id="IPR050966">
    <property type="entry name" value="Glutamyl_endopeptidase"/>
</dbReference>
<reference evidence="4" key="1">
    <citation type="submission" date="2021-02" db="EMBL/GenBank/DDBJ databases">
        <authorList>
            <person name="Nowell W R."/>
        </authorList>
    </citation>
    <scope>NUCLEOTIDE SEQUENCE</scope>
</reference>
<evidence type="ECO:0000256" key="1">
    <source>
        <dbReference type="ARBA" id="ARBA00007664"/>
    </source>
</evidence>
<evidence type="ECO:0008006" key="7">
    <source>
        <dbReference type="Google" id="ProtNLM"/>
    </source>
</evidence>
<dbReference type="Proteomes" id="UP000682733">
    <property type="component" value="Unassembled WGS sequence"/>
</dbReference>
<dbReference type="AlphaFoldDB" id="A0A8S2E761"/>